<gene>
    <name evidence="1" type="ORF">P879_06492</name>
</gene>
<name>A0A8T0D2D1_9TREM</name>
<evidence type="ECO:0000313" key="2">
    <source>
        <dbReference type="Proteomes" id="UP000699462"/>
    </source>
</evidence>
<evidence type="ECO:0000313" key="1">
    <source>
        <dbReference type="EMBL" id="KAF8561124.1"/>
    </source>
</evidence>
<keyword evidence="2" id="KW-1185">Reference proteome</keyword>
<dbReference type="AlphaFoldDB" id="A0A8T0D2D1"/>
<dbReference type="OrthoDB" id="6264436at2759"/>
<dbReference type="EMBL" id="JTDF01021979">
    <property type="protein sequence ID" value="KAF8561124.1"/>
    <property type="molecule type" value="Genomic_DNA"/>
</dbReference>
<accession>A0A8T0D2D1</accession>
<dbReference type="Proteomes" id="UP000699462">
    <property type="component" value="Unassembled WGS sequence"/>
</dbReference>
<sequence>MSVAVANQLVNHAKSESGSRIKALLYDTACLVFETVADEQAKVIKSSPFRSRSAATRTMDLVQERLARCQLGAIDCCLVLNEPERALQMIRKWNVTPDQTISTEVPAKKFFNLLARQSSASTAAGILSQLLLDLKMNWPQIIQFVEDAICCSSERRVQHHDQDVVPTSEMIVTLLAATLNMFMENTHLKVKSVCLDQPEEITRIVQQIGQQSLHFWSTLTESLPRRDSQQDTMTDTSNHHTNGCPDRMVYLVQLVTAALLEFTNSAEETTVHGHDD</sequence>
<organism evidence="1 2">
    <name type="scientific">Paragonimus westermani</name>
    <dbReference type="NCBI Taxonomy" id="34504"/>
    <lineage>
        <taxon>Eukaryota</taxon>
        <taxon>Metazoa</taxon>
        <taxon>Spiralia</taxon>
        <taxon>Lophotrochozoa</taxon>
        <taxon>Platyhelminthes</taxon>
        <taxon>Trematoda</taxon>
        <taxon>Digenea</taxon>
        <taxon>Plagiorchiida</taxon>
        <taxon>Troglotremata</taxon>
        <taxon>Troglotrematidae</taxon>
        <taxon>Paragonimus</taxon>
    </lineage>
</organism>
<protein>
    <submittedName>
        <fullName evidence="1">Uncharacterized protein</fullName>
    </submittedName>
</protein>
<proteinExistence type="predicted"/>
<comment type="caution">
    <text evidence="1">The sequence shown here is derived from an EMBL/GenBank/DDBJ whole genome shotgun (WGS) entry which is preliminary data.</text>
</comment>
<reference evidence="1 2" key="1">
    <citation type="submission" date="2019-07" db="EMBL/GenBank/DDBJ databases">
        <title>Annotation for the trematode Paragonimus westermani.</title>
        <authorList>
            <person name="Choi Y.-J."/>
        </authorList>
    </citation>
    <scope>NUCLEOTIDE SEQUENCE [LARGE SCALE GENOMIC DNA]</scope>
    <source>
        <strain evidence="1">180907_Pwestermani</strain>
    </source>
</reference>